<sequence>MNNRIKELRDLLGLKQEDFAEAVNLKRNSISLIELGKRNASDRTIKAICSTFNVNEEWLRHGSGEVFKPACNKLSAYLSEIDSCEDEFIKSFIEVYMELDESSRCVLKNTAKKMAEKYIKKEQN</sequence>
<dbReference type="SMART" id="SM00530">
    <property type="entry name" value="HTH_XRE"/>
    <property type="match status" value="1"/>
</dbReference>
<dbReference type="PANTHER" id="PTHR46558">
    <property type="entry name" value="TRACRIPTIONAL REGULATORY PROTEIN-RELATED-RELATED"/>
    <property type="match status" value="1"/>
</dbReference>
<dbReference type="GO" id="GO:0003677">
    <property type="term" value="F:DNA binding"/>
    <property type="evidence" value="ECO:0007669"/>
    <property type="project" value="UniProtKB-KW"/>
</dbReference>
<dbReference type="SUPFAM" id="SSF47413">
    <property type="entry name" value="lambda repressor-like DNA-binding domains"/>
    <property type="match status" value="1"/>
</dbReference>
<dbReference type="InterPro" id="IPR010982">
    <property type="entry name" value="Lambda_DNA-bd_dom_sf"/>
</dbReference>
<feature type="domain" description="HTH cro/C1-type" evidence="2">
    <location>
        <begin position="5"/>
        <end position="59"/>
    </location>
</feature>
<name>A0A8S5Q9J9_9CAUD</name>
<evidence type="ECO:0000313" key="3">
    <source>
        <dbReference type="EMBL" id="DAE15481.1"/>
    </source>
</evidence>
<protein>
    <submittedName>
        <fullName evidence="3">Helix-turn-helix XRE-family like protein</fullName>
    </submittedName>
</protein>
<dbReference type="PROSITE" id="PS50943">
    <property type="entry name" value="HTH_CROC1"/>
    <property type="match status" value="1"/>
</dbReference>
<reference evidence="3" key="1">
    <citation type="journal article" date="2021" name="Proc. Natl. Acad. Sci. U.S.A.">
        <title>A Catalog of Tens of Thousands of Viruses from Human Metagenomes Reveals Hidden Associations with Chronic Diseases.</title>
        <authorList>
            <person name="Tisza M.J."/>
            <person name="Buck C.B."/>
        </authorList>
    </citation>
    <scope>NUCLEOTIDE SEQUENCE</scope>
    <source>
        <strain evidence="3">CtZ5d16</strain>
    </source>
</reference>
<dbReference type="Pfam" id="PF01381">
    <property type="entry name" value="HTH_3"/>
    <property type="match status" value="1"/>
</dbReference>
<organism evidence="3">
    <name type="scientific">Podoviridae sp. ctZ5d16</name>
    <dbReference type="NCBI Taxonomy" id="2825257"/>
    <lineage>
        <taxon>Viruses</taxon>
        <taxon>Duplodnaviria</taxon>
        <taxon>Heunggongvirae</taxon>
        <taxon>Uroviricota</taxon>
        <taxon>Caudoviricetes</taxon>
    </lineage>
</organism>
<dbReference type="InterPro" id="IPR001387">
    <property type="entry name" value="Cro/C1-type_HTH"/>
</dbReference>
<dbReference type="PANTHER" id="PTHR46558:SF15">
    <property type="entry name" value="HELIX-TURN-HELIX DOMAIN PROTEIN"/>
    <property type="match status" value="1"/>
</dbReference>
<evidence type="ECO:0000256" key="1">
    <source>
        <dbReference type="ARBA" id="ARBA00023125"/>
    </source>
</evidence>
<keyword evidence="1" id="KW-0238">DNA-binding</keyword>
<dbReference type="Gene3D" id="1.10.260.40">
    <property type="entry name" value="lambda repressor-like DNA-binding domains"/>
    <property type="match status" value="1"/>
</dbReference>
<evidence type="ECO:0000259" key="2">
    <source>
        <dbReference type="PROSITE" id="PS50943"/>
    </source>
</evidence>
<dbReference type="CDD" id="cd00093">
    <property type="entry name" value="HTH_XRE"/>
    <property type="match status" value="1"/>
</dbReference>
<proteinExistence type="predicted"/>
<accession>A0A8S5Q9J9</accession>
<dbReference type="EMBL" id="BK015606">
    <property type="protein sequence ID" value="DAE15481.1"/>
    <property type="molecule type" value="Genomic_DNA"/>
</dbReference>